<keyword evidence="3" id="KW-0813">Transport</keyword>
<keyword evidence="6" id="KW-0067">ATP-binding</keyword>
<dbReference type="GO" id="GO:0140359">
    <property type="term" value="F:ABC-type transporter activity"/>
    <property type="evidence" value="ECO:0007669"/>
    <property type="project" value="InterPro"/>
</dbReference>
<dbReference type="PANTHER" id="PTHR24223:SF456">
    <property type="entry name" value="MULTIDRUG RESISTANCE-ASSOCIATED PROTEIN LETHAL(2)03659"/>
    <property type="match status" value="1"/>
</dbReference>
<evidence type="ECO:0000256" key="3">
    <source>
        <dbReference type="ARBA" id="ARBA00022448"/>
    </source>
</evidence>
<reference evidence="11" key="1">
    <citation type="submission" date="2020-11" db="EMBL/GenBank/DDBJ databases">
        <authorList>
            <person name="Tran Van P."/>
        </authorList>
    </citation>
    <scope>NUCLEOTIDE SEQUENCE</scope>
</reference>
<dbReference type="InterPro" id="IPR027417">
    <property type="entry name" value="P-loop_NTPase"/>
</dbReference>
<evidence type="ECO:0000259" key="10">
    <source>
        <dbReference type="PROSITE" id="PS50929"/>
    </source>
</evidence>
<dbReference type="OrthoDB" id="6500128at2759"/>
<keyword evidence="5" id="KW-0547">Nucleotide-binding</keyword>
<dbReference type="PANTHER" id="PTHR24223">
    <property type="entry name" value="ATP-BINDING CASSETTE SUB-FAMILY C"/>
    <property type="match status" value="1"/>
</dbReference>
<dbReference type="Gene3D" id="3.40.50.300">
    <property type="entry name" value="P-loop containing nucleotide triphosphate hydrolases"/>
    <property type="match status" value="1"/>
</dbReference>
<dbReference type="Gene3D" id="1.20.1560.10">
    <property type="entry name" value="ABC transporter type 1, transmembrane domain"/>
    <property type="match status" value="1"/>
</dbReference>
<dbReference type="PROSITE" id="PS50929">
    <property type="entry name" value="ABC_TM1F"/>
    <property type="match status" value="1"/>
</dbReference>
<dbReference type="Pfam" id="PF00664">
    <property type="entry name" value="ABC_membrane"/>
    <property type="match status" value="1"/>
</dbReference>
<dbReference type="SUPFAM" id="SSF90123">
    <property type="entry name" value="ABC transporter transmembrane region"/>
    <property type="match status" value="1"/>
</dbReference>
<dbReference type="EMBL" id="CAJPIZ010017215">
    <property type="protein sequence ID" value="CAG2116012.1"/>
    <property type="molecule type" value="Genomic_DNA"/>
</dbReference>
<keyword evidence="4 9" id="KW-0812">Transmembrane</keyword>
<evidence type="ECO:0000256" key="5">
    <source>
        <dbReference type="ARBA" id="ARBA00022741"/>
    </source>
</evidence>
<dbReference type="InterPro" id="IPR036640">
    <property type="entry name" value="ABC1_TM_sf"/>
</dbReference>
<dbReference type="AlphaFoldDB" id="A0A7R9L7P1"/>
<proteinExistence type="inferred from homology"/>
<evidence type="ECO:0000256" key="4">
    <source>
        <dbReference type="ARBA" id="ARBA00022692"/>
    </source>
</evidence>
<dbReference type="SUPFAM" id="SSF52540">
    <property type="entry name" value="P-loop containing nucleoside triphosphate hydrolases"/>
    <property type="match status" value="1"/>
</dbReference>
<sequence>ECVVHMAQPLLLGYQLGMRTRSACCTLMYKKSLKLNQLMTAKLTDNRLRHMVEIISGMRVIKMYAWEQPFADIGAEARNQEVSCIKRSCILKAINMSLNNMATKLILFTSFITLVLTGDVLTAKTVFVSTMLFNYLRTTMTWYLPQAIMFGADCNQWLRMTKQLPKNCKQSPGVFNNNITAKWSDESSYPTLQNISTHLRPGDLLAVIGPVGAGKL</sequence>
<accession>A0A7R9L7P1</accession>
<feature type="domain" description="ABC transmembrane type-1" evidence="10">
    <location>
        <begin position="25"/>
        <end position="152"/>
    </location>
</feature>
<protein>
    <recommendedName>
        <fullName evidence="10">ABC transmembrane type-1 domain-containing protein</fullName>
    </recommendedName>
</protein>
<evidence type="ECO:0000256" key="2">
    <source>
        <dbReference type="ARBA" id="ARBA00009726"/>
    </source>
</evidence>
<keyword evidence="7 9" id="KW-1133">Transmembrane helix</keyword>
<dbReference type="GO" id="GO:0005524">
    <property type="term" value="F:ATP binding"/>
    <property type="evidence" value="ECO:0007669"/>
    <property type="project" value="UniProtKB-KW"/>
</dbReference>
<name>A0A7R9L7P1_9ACAR</name>
<comment type="similarity">
    <text evidence="2">Belongs to the ABC transporter superfamily. ABCC family. Conjugate transporter (TC 3.A.1.208) subfamily.</text>
</comment>
<feature type="transmembrane region" description="Helical" evidence="9">
    <location>
        <begin position="105"/>
        <end position="128"/>
    </location>
</feature>
<keyword evidence="12" id="KW-1185">Reference proteome</keyword>
<dbReference type="InterPro" id="IPR011527">
    <property type="entry name" value="ABC1_TM_dom"/>
</dbReference>
<evidence type="ECO:0000256" key="6">
    <source>
        <dbReference type="ARBA" id="ARBA00022840"/>
    </source>
</evidence>
<feature type="non-terminal residue" evidence="11">
    <location>
        <position position="216"/>
    </location>
</feature>
<comment type="subcellular location">
    <subcellularLocation>
        <location evidence="1">Membrane</location>
        <topology evidence="1">Multi-pass membrane protein</topology>
    </subcellularLocation>
</comment>
<evidence type="ECO:0000313" key="12">
    <source>
        <dbReference type="Proteomes" id="UP000759131"/>
    </source>
</evidence>
<dbReference type="EMBL" id="OC871790">
    <property type="protein sequence ID" value="CAD7635582.1"/>
    <property type="molecule type" value="Genomic_DNA"/>
</dbReference>
<evidence type="ECO:0000256" key="1">
    <source>
        <dbReference type="ARBA" id="ARBA00004141"/>
    </source>
</evidence>
<dbReference type="InterPro" id="IPR050173">
    <property type="entry name" value="ABC_transporter_C-like"/>
</dbReference>
<evidence type="ECO:0000313" key="11">
    <source>
        <dbReference type="EMBL" id="CAD7635582.1"/>
    </source>
</evidence>
<evidence type="ECO:0000256" key="8">
    <source>
        <dbReference type="ARBA" id="ARBA00023136"/>
    </source>
</evidence>
<gene>
    <name evidence="11" type="ORF">OSB1V03_LOCUS15973</name>
</gene>
<dbReference type="GO" id="GO:0016020">
    <property type="term" value="C:membrane"/>
    <property type="evidence" value="ECO:0007669"/>
    <property type="project" value="UniProtKB-SubCell"/>
</dbReference>
<evidence type="ECO:0000256" key="7">
    <source>
        <dbReference type="ARBA" id="ARBA00022989"/>
    </source>
</evidence>
<evidence type="ECO:0000256" key="9">
    <source>
        <dbReference type="SAM" id="Phobius"/>
    </source>
</evidence>
<organism evidence="11">
    <name type="scientific">Medioppia subpectinata</name>
    <dbReference type="NCBI Taxonomy" id="1979941"/>
    <lineage>
        <taxon>Eukaryota</taxon>
        <taxon>Metazoa</taxon>
        <taxon>Ecdysozoa</taxon>
        <taxon>Arthropoda</taxon>
        <taxon>Chelicerata</taxon>
        <taxon>Arachnida</taxon>
        <taxon>Acari</taxon>
        <taxon>Acariformes</taxon>
        <taxon>Sarcoptiformes</taxon>
        <taxon>Oribatida</taxon>
        <taxon>Brachypylina</taxon>
        <taxon>Oppioidea</taxon>
        <taxon>Oppiidae</taxon>
        <taxon>Medioppia</taxon>
    </lineage>
</organism>
<keyword evidence="8 9" id="KW-0472">Membrane</keyword>
<dbReference type="Proteomes" id="UP000759131">
    <property type="component" value="Unassembled WGS sequence"/>
</dbReference>